<dbReference type="EMBL" id="MLBF01000003">
    <property type="protein sequence ID" value="OLN33400.1"/>
    <property type="molecule type" value="Genomic_DNA"/>
</dbReference>
<dbReference type="RefSeq" id="WP_075363455.1">
    <property type="nucleotide sequence ID" value="NZ_MLBF01000003.1"/>
</dbReference>
<dbReference type="Gene3D" id="3.90.1150.10">
    <property type="entry name" value="Aspartate Aminotransferase, domain 1"/>
    <property type="match status" value="1"/>
</dbReference>
<evidence type="ECO:0000256" key="1">
    <source>
        <dbReference type="ARBA" id="ARBA00003788"/>
    </source>
</evidence>
<organism evidence="6 7">
    <name type="scientific">Desulfosporosinus metallidurans</name>
    <dbReference type="NCBI Taxonomy" id="1888891"/>
    <lineage>
        <taxon>Bacteria</taxon>
        <taxon>Bacillati</taxon>
        <taxon>Bacillota</taxon>
        <taxon>Clostridia</taxon>
        <taxon>Eubacteriales</taxon>
        <taxon>Desulfitobacteriaceae</taxon>
        <taxon>Desulfosporosinus</taxon>
    </lineage>
</organism>
<dbReference type="GO" id="GO:0009116">
    <property type="term" value="P:nucleoside metabolic process"/>
    <property type="evidence" value="ECO:0007669"/>
    <property type="project" value="InterPro"/>
</dbReference>
<proteinExistence type="inferred from homology"/>
<reference evidence="6 7" key="1">
    <citation type="submission" date="2016-09" db="EMBL/GenBank/DDBJ databases">
        <title>Complete genome of Desulfosporosinus sp. OL.</title>
        <authorList>
            <person name="Mardanov A."/>
            <person name="Beletsky A."/>
            <person name="Panova A."/>
            <person name="Karnachuk O."/>
            <person name="Ravin N."/>
        </authorList>
    </citation>
    <scope>NUCLEOTIDE SEQUENCE [LARGE SCALE GENOMIC DNA]</scope>
    <source>
        <strain evidence="6 7">OL</strain>
    </source>
</reference>
<accession>A0A1Q8R1T6</accession>
<dbReference type="PANTHER" id="PTHR42806:SF1">
    <property type="entry name" value="GLYCINE DEHYDROGENASE (DECARBOXYLATING)"/>
    <property type="match status" value="1"/>
</dbReference>
<keyword evidence="2 4" id="KW-0560">Oxidoreductase</keyword>
<evidence type="ECO:0000259" key="5">
    <source>
        <dbReference type="Pfam" id="PF02347"/>
    </source>
</evidence>
<dbReference type="SUPFAM" id="SSF53383">
    <property type="entry name" value="PLP-dependent transferases"/>
    <property type="match status" value="1"/>
</dbReference>
<comment type="subunit">
    <text evidence="4">The glycine cleavage system is composed of four proteins: P, T, L and H. In this organism, the P 'protein' is a heterodimer of two subunits.</text>
</comment>
<dbReference type="GO" id="GO:0004375">
    <property type="term" value="F:glycine dehydrogenase (decarboxylating) activity"/>
    <property type="evidence" value="ECO:0007669"/>
    <property type="project" value="UniProtKB-EC"/>
</dbReference>
<dbReference type="Gene3D" id="3.40.640.10">
    <property type="entry name" value="Type I PLP-dependent aspartate aminotransferase-like (Major domain)"/>
    <property type="match status" value="1"/>
</dbReference>
<dbReference type="PANTHER" id="PTHR42806">
    <property type="entry name" value="GLYCINE CLEAVAGE SYSTEM P-PROTEIN"/>
    <property type="match status" value="1"/>
</dbReference>
<sequence>MNFVPNTESQQERLLARIGVKSVEDLFADIPEEIRMQRPLAIRGGMSEQELVKHVKGLANLNKTVEDYSSYLGAGAYEHYIPSFVDQLLLRSEFYTAYTPYQPEISQGTLQAIYEYQTLVCELTGMDVANASMYDGASALAEAALMTCDATRREKVLVLQTVHPEYREVLKTYLPPRGVELIEIPYKDGALDRSALEAALQEDIAGVLVQNPNFFGRIEAAEEIIELAHAKGALVVMAVNPVSLGLLKSPGECGADIVVGEGQAFGNSLNFGGPYLGFLAVRDKFVRRMPGRIVGATTDKSGRKGYVLTLQAREQHIRREKATSNICSNEALCALAFTMHLSALGKTGVIELAYLNLQNAHYAAREITKIPGMRLAFAGPFFHEFVIETTIEPAKINALLLKDKIIGGLDLARFYSELDHHLLFCVTETKRKVDIDRLVARLGEIQ</sequence>
<dbReference type="Proteomes" id="UP000186102">
    <property type="component" value="Unassembled WGS sequence"/>
</dbReference>
<dbReference type="Pfam" id="PF02347">
    <property type="entry name" value="GDC-P"/>
    <property type="match status" value="1"/>
</dbReference>
<feature type="domain" description="Glycine cleavage system P-protein N-terminal" evidence="5">
    <location>
        <begin position="2"/>
        <end position="440"/>
    </location>
</feature>
<dbReference type="InterPro" id="IPR049315">
    <property type="entry name" value="GDC-P_N"/>
</dbReference>
<dbReference type="OrthoDB" id="9771867at2"/>
<comment type="catalytic activity">
    <reaction evidence="3 4">
        <text>N(6)-[(R)-lipoyl]-L-lysyl-[glycine-cleavage complex H protein] + glycine + H(+) = N(6)-[(R)-S(8)-aminomethyldihydrolipoyl]-L-lysyl-[glycine-cleavage complex H protein] + CO2</text>
        <dbReference type="Rhea" id="RHEA:24304"/>
        <dbReference type="Rhea" id="RHEA-COMP:10494"/>
        <dbReference type="Rhea" id="RHEA-COMP:10495"/>
        <dbReference type="ChEBI" id="CHEBI:15378"/>
        <dbReference type="ChEBI" id="CHEBI:16526"/>
        <dbReference type="ChEBI" id="CHEBI:57305"/>
        <dbReference type="ChEBI" id="CHEBI:83099"/>
        <dbReference type="ChEBI" id="CHEBI:83143"/>
        <dbReference type="EC" id="1.4.4.2"/>
    </reaction>
</comment>
<evidence type="ECO:0000313" key="7">
    <source>
        <dbReference type="Proteomes" id="UP000186102"/>
    </source>
</evidence>
<dbReference type="InterPro" id="IPR020581">
    <property type="entry name" value="GDC_P"/>
</dbReference>
<dbReference type="PIRSF" id="PIRSF006815">
    <property type="entry name" value="GcvPA"/>
    <property type="match status" value="1"/>
</dbReference>
<comment type="caution">
    <text evidence="6">The sequence shown here is derived from an EMBL/GenBank/DDBJ whole genome shotgun (WGS) entry which is preliminary data.</text>
</comment>
<dbReference type="STRING" id="1888891.DSOL_0646"/>
<dbReference type="EC" id="1.4.4.2" evidence="4"/>
<dbReference type="GO" id="GO:0019464">
    <property type="term" value="P:glycine decarboxylation via glycine cleavage system"/>
    <property type="evidence" value="ECO:0007669"/>
    <property type="project" value="UniProtKB-UniRule"/>
</dbReference>
<dbReference type="CDD" id="cd00613">
    <property type="entry name" value="GDC-P"/>
    <property type="match status" value="1"/>
</dbReference>
<evidence type="ECO:0000256" key="4">
    <source>
        <dbReference type="HAMAP-Rule" id="MF_00712"/>
    </source>
</evidence>
<dbReference type="InterPro" id="IPR015422">
    <property type="entry name" value="PyrdxlP-dep_Trfase_small"/>
</dbReference>
<dbReference type="InterPro" id="IPR023010">
    <property type="entry name" value="GcvPA"/>
</dbReference>
<comment type="function">
    <text evidence="1 4">The glycine cleavage system catalyzes the degradation of glycine. The P protein binds the alpha-amino group of glycine through its pyridoxal phosphate cofactor; CO(2) is released and the remaining methylamine moiety is then transferred to the lipoamide cofactor of the H protein.</text>
</comment>
<dbReference type="HAMAP" id="MF_00712">
    <property type="entry name" value="GcvPA"/>
    <property type="match status" value="1"/>
</dbReference>
<gene>
    <name evidence="4" type="primary">gcvPA</name>
    <name evidence="6" type="ORF">DSOL_0646</name>
</gene>
<evidence type="ECO:0000256" key="3">
    <source>
        <dbReference type="ARBA" id="ARBA00049026"/>
    </source>
</evidence>
<evidence type="ECO:0000256" key="2">
    <source>
        <dbReference type="ARBA" id="ARBA00023002"/>
    </source>
</evidence>
<dbReference type="NCBIfam" id="NF001696">
    <property type="entry name" value="PRK00451.1"/>
    <property type="match status" value="1"/>
</dbReference>
<dbReference type="InterPro" id="IPR015424">
    <property type="entry name" value="PyrdxlP-dep_Trfase"/>
</dbReference>
<comment type="similarity">
    <text evidence="4">Belongs to the GcvP family. N-terminal subunit subfamily.</text>
</comment>
<dbReference type="AlphaFoldDB" id="A0A1Q8R1T6"/>
<keyword evidence="7" id="KW-1185">Reference proteome</keyword>
<name>A0A1Q8R1T6_9FIRM</name>
<dbReference type="InterPro" id="IPR015421">
    <property type="entry name" value="PyrdxlP-dep_Trfase_major"/>
</dbReference>
<protein>
    <recommendedName>
        <fullName evidence="4">Probable glycine dehydrogenase (decarboxylating) subunit 1</fullName>
        <ecNumber evidence="4">1.4.4.2</ecNumber>
    </recommendedName>
    <alternativeName>
        <fullName evidence="4">Glycine cleavage system P-protein subunit 1</fullName>
    </alternativeName>
    <alternativeName>
        <fullName evidence="4">Glycine decarboxylase subunit 1</fullName>
    </alternativeName>
    <alternativeName>
        <fullName evidence="4">Glycine dehydrogenase (aminomethyl-transferring) subunit 1</fullName>
    </alternativeName>
</protein>
<evidence type="ECO:0000313" key="6">
    <source>
        <dbReference type="EMBL" id="OLN33400.1"/>
    </source>
</evidence>